<dbReference type="OrthoDB" id="155775at2759"/>
<dbReference type="EMBL" id="JAGDFL010000071">
    <property type="protein sequence ID" value="KAG7398808.1"/>
    <property type="molecule type" value="Genomic_DNA"/>
</dbReference>
<evidence type="ECO:0008006" key="4">
    <source>
        <dbReference type="Google" id="ProtNLM"/>
    </source>
</evidence>
<keyword evidence="1" id="KW-0732">Signal</keyword>
<evidence type="ECO:0000313" key="3">
    <source>
        <dbReference type="Proteomes" id="UP000693981"/>
    </source>
</evidence>
<dbReference type="PANTHER" id="PTHR22538:SF1">
    <property type="entry name" value="VWFD DOMAIN-CONTAINING PROTEIN"/>
    <property type="match status" value="1"/>
</dbReference>
<evidence type="ECO:0000313" key="2">
    <source>
        <dbReference type="EMBL" id="KAG7398808.1"/>
    </source>
</evidence>
<reference evidence="2" key="1">
    <citation type="submission" date="2021-02" db="EMBL/GenBank/DDBJ databases">
        <authorList>
            <person name="Palmer J.M."/>
        </authorList>
    </citation>
    <scope>NUCLEOTIDE SEQUENCE</scope>
    <source>
        <strain evidence="2">SCRP23</strain>
    </source>
</reference>
<proteinExistence type="predicted"/>
<dbReference type="PANTHER" id="PTHR22538">
    <property type="entry name" value="CILIA- AND FLAGELLA-ASSOCIATED PROTEIN 74"/>
    <property type="match status" value="1"/>
</dbReference>
<organism evidence="2 3">
    <name type="scientific">Phytophthora boehmeriae</name>
    <dbReference type="NCBI Taxonomy" id="109152"/>
    <lineage>
        <taxon>Eukaryota</taxon>
        <taxon>Sar</taxon>
        <taxon>Stramenopiles</taxon>
        <taxon>Oomycota</taxon>
        <taxon>Peronosporomycetes</taxon>
        <taxon>Peronosporales</taxon>
        <taxon>Peronosporaceae</taxon>
        <taxon>Phytophthora</taxon>
    </lineage>
</organism>
<accession>A0A8T1X301</accession>
<feature type="signal peptide" evidence="1">
    <location>
        <begin position="1"/>
        <end position="21"/>
    </location>
</feature>
<protein>
    <recommendedName>
        <fullName evidence="4">GPI inositol-deacylase</fullName>
    </recommendedName>
</protein>
<keyword evidence="3" id="KW-1185">Reference proteome</keyword>
<sequence>MQTSLRTAILVFLVFTVAVAALDGQSGRTVEQRKLQSSLANAPSVKLHVMFKREAMKIHGKSEFDVFANPVVSTDGANALYNGFSTFVENDSQFKYMLVNGVGYLVESSTKGTGATNVQCLPAVMPFDFILPAFNDATPIPSASVGDATIECSSGKLFKAKFGGASFAVCALGASGFIAHSSDITIEAKYLDAPFDIVAPKLNDGVKPCSALAEATSVTPTALALLTGDEIPASTSRNLKAASHMAMAASKCECKSTPRPCIFLHGLGNPRELDELQDTPRLTNKKFGSIKGHAPCCSTIKYAVVNTVDYGWTNDTLQEKYCRHSLSVSNSSDLATSTIQDTIIVTHSMGGLVMAGALVTGKCKFGTNTSWVALSSPMTGSMAGDYLQDFCNDETNNFAKGLFELIGQCPMSISRQSTVYQGEKYSTPELDAKYVAAQEAYRGNVTAAMCSDFYVGLFSPYQGPSILGGTTIPHKSKENDGLVEFDSCAAGLDPTQFGTSYMDRFYMPELNHADTAFLTGEGILNDYQKPHKWFECLL</sequence>
<name>A0A8T1X301_9STRA</name>
<feature type="chain" id="PRO_5035902747" description="GPI inositol-deacylase" evidence="1">
    <location>
        <begin position="22"/>
        <end position="538"/>
    </location>
</feature>
<comment type="caution">
    <text evidence="2">The sequence shown here is derived from an EMBL/GenBank/DDBJ whole genome shotgun (WGS) entry which is preliminary data.</text>
</comment>
<gene>
    <name evidence="2" type="ORF">PHYBOEH_010440</name>
</gene>
<dbReference type="AlphaFoldDB" id="A0A8T1X301"/>
<dbReference type="Proteomes" id="UP000693981">
    <property type="component" value="Unassembled WGS sequence"/>
</dbReference>
<evidence type="ECO:0000256" key="1">
    <source>
        <dbReference type="SAM" id="SignalP"/>
    </source>
</evidence>